<accession>A0A0D8BQI1</accession>
<protein>
    <submittedName>
        <fullName evidence="1">Uncharacterized protein</fullName>
    </submittedName>
</protein>
<dbReference type="AlphaFoldDB" id="A0A0D8BQI1"/>
<dbReference type="OrthoDB" id="2973268at2"/>
<dbReference type="Proteomes" id="UP000032522">
    <property type="component" value="Unassembled WGS sequence"/>
</dbReference>
<dbReference type="EMBL" id="JYBP01000003">
    <property type="protein sequence ID" value="KJE26478.1"/>
    <property type="molecule type" value="Genomic_DNA"/>
</dbReference>
<evidence type="ECO:0000313" key="1">
    <source>
        <dbReference type="EMBL" id="KJE26478.1"/>
    </source>
</evidence>
<sequence>MAEITSSAYQALRNYIQNNWKYIELRDDTGNAIIRLSPSDSRVSWIHSAGDQILKLQVVIKGSNTDIQKPKTFASSAIYDVATGGQPYSIESFSPFTIESDQDELTVIHEIQVPKV</sequence>
<reference evidence="1 2" key="1">
    <citation type="submission" date="2015-01" db="EMBL/GenBank/DDBJ databases">
        <authorList>
            <person name="Filippidou S."/>
            <person name="Jeanneret N."/>
            <person name="Russel-Delif L."/>
            <person name="Junier T."/>
            <person name="Wunderlin T."/>
            <person name="Molina V."/>
            <person name="Johnson S.L."/>
            <person name="Davenport K.W."/>
            <person name="Chain P.S."/>
            <person name="Dorador C."/>
            <person name="Junier P."/>
        </authorList>
    </citation>
    <scope>NUCLEOTIDE SEQUENCE [LARGE SCALE GENOMIC DNA]</scope>
    <source>
        <strain evidence="1 2">Et7/4</strain>
    </source>
</reference>
<organism evidence="1 2">
    <name type="scientific">Geobacillus kaustophilus</name>
    <dbReference type="NCBI Taxonomy" id="1462"/>
    <lineage>
        <taxon>Bacteria</taxon>
        <taxon>Bacillati</taxon>
        <taxon>Bacillota</taxon>
        <taxon>Bacilli</taxon>
        <taxon>Bacillales</taxon>
        <taxon>Anoxybacillaceae</taxon>
        <taxon>Geobacillus</taxon>
        <taxon>Geobacillus thermoleovorans group</taxon>
    </lineage>
</organism>
<proteinExistence type="predicted"/>
<dbReference type="RefSeq" id="WP_044730468.1">
    <property type="nucleotide sequence ID" value="NZ_JYBP01000003.1"/>
</dbReference>
<comment type="caution">
    <text evidence="1">The sequence shown here is derived from an EMBL/GenBank/DDBJ whole genome shotgun (WGS) entry which is preliminary data.</text>
</comment>
<gene>
    <name evidence="1" type="ORF">LG52_75</name>
</gene>
<name>A0A0D8BQI1_GEOKU</name>
<dbReference type="PATRIC" id="fig|1462.6.peg.162"/>
<evidence type="ECO:0000313" key="2">
    <source>
        <dbReference type="Proteomes" id="UP000032522"/>
    </source>
</evidence>